<dbReference type="SMART" id="SM01321">
    <property type="entry name" value="Y1_Tnp"/>
    <property type="match status" value="1"/>
</dbReference>
<gene>
    <name evidence="2" type="primary">tnpA</name>
    <name evidence="2" type="ORF">FYJ55_01410</name>
</gene>
<dbReference type="PANTHER" id="PTHR33360">
    <property type="entry name" value="TRANSPOSASE FOR INSERTION SEQUENCE ELEMENT IS200"/>
    <property type="match status" value="1"/>
</dbReference>
<evidence type="ECO:0000313" key="3">
    <source>
        <dbReference type="Proteomes" id="UP000434241"/>
    </source>
</evidence>
<dbReference type="Pfam" id="PF01797">
    <property type="entry name" value="Y1_Tnp"/>
    <property type="match status" value="1"/>
</dbReference>
<dbReference type="RefSeq" id="WP_154555321.1">
    <property type="nucleotide sequence ID" value="NZ_JAQXZU010000039.1"/>
</dbReference>
<comment type="caution">
    <text evidence="2">The sequence shown here is derived from an EMBL/GenBank/DDBJ whole genome shotgun (WGS) entry which is preliminary data.</text>
</comment>
<dbReference type="PANTHER" id="PTHR33360:SF2">
    <property type="entry name" value="TRANSPOSASE FOR INSERTION SEQUENCE ELEMENT IS200"/>
    <property type="match status" value="1"/>
</dbReference>
<reference evidence="2 3" key="1">
    <citation type="submission" date="2019-08" db="EMBL/GenBank/DDBJ databases">
        <title>In-depth cultivation of the pig gut microbiome towards novel bacterial diversity and tailored functional studies.</title>
        <authorList>
            <person name="Wylensek D."/>
            <person name="Hitch T.C.A."/>
            <person name="Clavel T."/>
        </authorList>
    </citation>
    <scope>NUCLEOTIDE SEQUENCE [LARGE SCALE GENOMIC DNA]</scope>
    <source>
        <strain evidence="2 3">LKV-472-APC-3</strain>
    </source>
</reference>
<feature type="domain" description="Transposase IS200-like" evidence="1">
    <location>
        <begin position="18"/>
        <end position="136"/>
    </location>
</feature>
<dbReference type="AlphaFoldDB" id="A0A6N7UZV9"/>
<dbReference type="InterPro" id="IPR036515">
    <property type="entry name" value="Transposase_17_sf"/>
</dbReference>
<dbReference type="Gene3D" id="3.30.70.1290">
    <property type="entry name" value="Transposase IS200-like"/>
    <property type="match status" value="1"/>
</dbReference>
<accession>A0A6N7UZV9</accession>
<name>A0A6N7UZV9_9FIRM</name>
<keyword evidence="3" id="KW-1185">Reference proteome</keyword>
<protein>
    <submittedName>
        <fullName evidence="2">IS200/IS605 family transposase</fullName>
    </submittedName>
</protein>
<dbReference type="InterPro" id="IPR002686">
    <property type="entry name" value="Transposase_17"/>
</dbReference>
<dbReference type="GeneID" id="93157959"/>
<evidence type="ECO:0000313" key="2">
    <source>
        <dbReference type="EMBL" id="MSS55603.1"/>
    </source>
</evidence>
<dbReference type="EMBL" id="VUMR01000004">
    <property type="protein sequence ID" value="MSS55603.1"/>
    <property type="molecule type" value="Genomic_DNA"/>
</dbReference>
<dbReference type="GO" id="GO:0004803">
    <property type="term" value="F:transposase activity"/>
    <property type="evidence" value="ECO:0007669"/>
    <property type="project" value="InterPro"/>
</dbReference>
<dbReference type="GO" id="GO:0003677">
    <property type="term" value="F:DNA binding"/>
    <property type="evidence" value="ECO:0007669"/>
    <property type="project" value="InterPro"/>
</dbReference>
<dbReference type="NCBIfam" id="NF033573">
    <property type="entry name" value="transpos_IS200"/>
    <property type="match status" value="1"/>
</dbReference>
<proteinExistence type="predicted"/>
<dbReference type="Proteomes" id="UP000434241">
    <property type="component" value="Unassembled WGS sequence"/>
</dbReference>
<dbReference type="SUPFAM" id="SSF143422">
    <property type="entry name" value="Transposase IS200-like"/>
    <property type="match status" value="1"/>
</dbReference>
<evidence type="ECO:0000259" key="1">
    <source>
        <dbReference type="SMART" id="SM01321"/>
    </source>
</evidence>
<sequence length="146" mass="17418">MITITPKVNGMYRSSYSVYLLQYHIVTKYRNPVLQGSVKTSVYKTIEDMLEMFNCIIKEVNGKEDCMYLLIETLSDIKLHRLIQTLKTRSARFARRDYPDTVDKYYWKSYFWNNAYFVSTVSENTLANFETYIRKQGMKSKNRLIK</sequence>
<organism evidence="2 3">
    <name type="scientific">Holdemanella porci</name>
    <dbReference type="NCBI Taxonomy" id="2652276"/>
    <lineage>
        <taxon>Bacteria</taxon>
        <taxon>Bacillati</taxon>
        <taxon>Bacillota</taxon>
        <taxon>Erysipelotrichia</taxon>
        <taxon>Erysipelotrichales</taxon>
        <taxon>Erysipelotrichaceae</taxon>
        <taxon>Holdemanella</taxon>
    </lineage>
</organism>
<dbReference type="GO" id="GO:0006313">
    <property type="term" value="P:DNA transposition"/>
    <property type="evidence" value="ECO:0007669"/>
    <property type="project" value="InterPro"/>
</dbReference>